<dbReference type="Pfam" id="PF12679">
    <property type="entry name" value="ABC2_membrane_2"/>
    <property type="match status" value="1"/>
</dbReference>
<feature type="transmembrane region" description="Helical" evidence="2">
    <location>
        <begin position="156"/>
        <end position="183"/>
    </location>
</feature>
<keyword evidence="2" id="KW-0812">Transmembrane</keyword>
<evidence type="ECO:0000256" key="2">
    <source>
        <dbReference type="SAM" id="Phobius"/>
    </source>
</evidence>
<sequence>MTADRRPAGGDGESAAGPEPGPRSDAEPTAETAADTRPKPDGGYETAPVVAHDGGSGTTAGQLLVVAETEYRLAVRSRWAVALTAIVTVFALGMATFSGSDASPVGFDRVVASLSALVVYLVPLVALAFSYDAVVGREESGWLQTLFSLPVSRSRVVLGTAVGRAIVLASATVIGFGVAGILLLLEYGFGGFDAYVGFLLAAVGLGLAFLAIGVCLSTLAREKTHALGLALIAWAWFVLVHDLLALGVIGAFSLPDLAISAMVVANPTGVFRALVLGALGAGGDAGFAAVLAAAGLSPAVLVAALLAWIGGPIALAAVAIRRRRV</sequence>
<dbReference type="OrthoDB" id="313565at2157"/>
<feature type="transmembrane region" description="Helical" evidence="2">
    <location>
        <begin position="195"/>
        <end position="219"/>
    </location>
</feature>
<dbReference type="RefSeq" id="WP_090618366.1">
    <property type="nucleotide sequence ID" value="NZ_FOFD01000003.1"/>
</dbReference>
<accession>A0A1H9KAL2</accession>
<feature type="transmembrane region" description="Helical" evidence="2">
    <location>
        <begin position="299"/>
        <end position="320"/>
    </location>
</feature>
<evidence type="ECO:0000313" key="4">
    <source>
        <dbReference type="Proteomes" id="UP000199114"/>
    </source>
</evidence>
<feature type="transmembrane region" description="Helical" evidence="2">
    <location>
        <begin position="79"/>
        <end position="98"/>
    </location>
</feature>
<feature type="transmembrane region" description="Helical" evidence="2">
    <location>
        <begin position="110"/>
        <end position="135"/>
    </location>
</feature>
<dbReference type="EMBL" id="FOFD01000003">
    <property type="protein sequence ID" value="SEQ95967.1"/>
    <property type="molecule type" value="Genomic_DNA"/>
</dbReference>
<keyword evidence="4" id="KW-1185">Reference proteome</keyword>
<organism evidence="3 4">
    <name type="scientific">Natrinema salaciae</name>
    <dbReference type="NCBI Taxonomy" id="1186196"/>
    <lineage>
        <taxon>Archaea</taxon>
        <taxon>Methanobacteriati</taxon>
        <taxon>Methanobacteriota</taxon>
        <taxon>Stenosarchaea group</taxon>
        <taxon>Halobacteria</taxon>
        <taxon>Halobacteriales</taxon>
        <taxon>Natrialbaceae</taxon>
        <taxon>Natrinema</taxon>
    </lineage>
</organism>
<dbReference type="GO" id="GO:0140359">
    <property type="term" value="F:ABC-type transporter activity"/>
    <property type="evidence" value="ECO:0007669"/>
    <property type="project" value="InterPro"/>
</dbReference>
<dbReference type="STRING" id="1186196.SAMN04489841_2853"/>
<keyword evidence="2" id="KW-1133">Transmembrane helix</keyword>
<name>A0A1H9KAL2_9EURY</name>
<dbReference type="PANTHER" id="PTHR43471">
    <property type="entry name" value="ABC TRANSPORTER PERMEASE"/>
    <property type="match status" value="1"/>
</dbReference>
<feature type="region of interest" description="Disordered" evidence="1">
    <location>
        <begin position="1"/>
        <end position="54"/>
    </location>
</feature>
<proteinExistence type="predicted"/>
<dbReference type="Proteomes" id="UP000199114">
    <property type="component" value="Unassembled WGS sequence"/>
</dbReference>
<evidence type="ECO:0000313" key="3">
    <source>
        <dbReference type="EMBL" id="SEQ95967.1"/>
    </source>
</evidence>
<gene>
    <name evidence="3" type="ORF">SAMN04489841_2853</name>
</gene>
<keyword evidence="2" id="KW-0472">Membrane</keyword>
<dbReference type="GO" id="GO:0005886">
    <property type="term" value="C:plasma membrane"/>
    <property type="evidence" value="ECO:0007669"/>
    <property type="project" value="UniProtKB-SubCell"/>
</dbReference>
<reference evidence="4" key="1">
    <citation type="submission" date="2016-10" db="EMBL/GenBank/DDBJ databases">
        <authorList>
            <person name="Varghese N."/>
            <person name="Submissions S."/>
        </authorList>
    </citation>
    <scope>NUCLEOTIDE SEQUENCE [LARGE SCALE GENOMIC DNA]</scope>
    <source>
        <strain evidence="4">DSM 25055</strain>
    </source>
</reference>
<evidence type="ECO:0000256" key="1">
    <source>
        <dbReference type="SAM" id="MobiDB-lite"/>
    </source>
</evidence>
<protein>
    <submittedName>
        <fullName evidence="3">Cu-processing system permease protein</fullName>
    </submittedName>
</protein>
<feature type="transmembrane region" description="Helical" evidence="2">
    <location>
        <begin position="226"/>
        <end position="252"/>
    </location>
</feature>
<dbReference type="PANTHER" id="PTHR43471:SF1">
    <property type="entry name" value="ABC TRANSPORTER PERMEASE PROTEIN NOSY-RELATED"/>
    <property type="match status" value="1"/>
</dbReference>
<dbReference type="AlphaFoldDB" id="A0A1H9KAL2"/>